<evidence type="ECO:0000313" key="4">
    <source>
        <dbReference type="Proteomes" id="UP000050535"/>
    </source>
</evidence>
<dbReference type="STRING" id="699431.SY89_02646"/>
<feature type="compositionally biased region" description="Gly residues" evidence="1">
    <location>
        <begin position="11"/>
        <end position="20"/>
    </location>
</feature>
<feature type="region of interest" description="Disordered" evidence="1">
    <location>
        <begin position="1"/>
        <end position="26"/>
    </location>
</feature>
<sequence length="197" mass="22119">MAPPAEDSGSVEGGHSGGGNAARADGHVRRVDLADATVEYEIRHSADATRARIDVDVHGVTVVLPEGSRVRAKELLLQKADWVVEKHREFERYRDRVPDRTFEPGETFPVFGTDRELVVEPARRHELTDETIRLRRSAVEQSSVKRALENFYRSVAREEFTERADHYAPRIGVEYGGSRCETRRRSGGAVRVPVRSG</sequence>
<accession>A0A0P7I4I8</accession>
<evidence type="ECO:0000256" key="1">
    <source>
        <dbReference type="SAM" id="MobiDB-lite"/>
    </source>
</evidence>
<dbReference type="EMBL" id="LGUC01000001">
    <property type="protein sequence ID" value="KPN31889.1"/>
    <property type="molecule type" value="Genomic_DNA"/>
</dbReference>
<dbReference type="AlphaFoldDB" id="A0A0P7I4I8"/>
<proteinExistence type="predicted"/>
<keyword evidence="4" id="KW-1185">Reference proteome</keyword>
<name>A0A0P7I4I8_9EURY</name>
<dbReference type="PATRIC" id="fig|699431.3.peg.2708"/>
<feature type="domain" description="YgjP-like metallopeptidase" evidence="2">
    <location>
        <begin position="50"/>
        <end position="179"/>
    </location>
</feature>
<dbReference type="Proteomes" id="UP000050535">
    <property type="component" value="Unassembled WGS sequence"/>
</dbReference>
<organism evidence="3 4">
    <name type="scientific">Halolamina pelagica</name>
    <dbReference type="NCBI Taxonomy" id="699431"/>
    <lineage>
        <taxon>Archaea</taxon>
        <taxon>Methanobacteriati</taxon>
        <taxon>Methanobacteriota</taxon>
        <taxon>Stenosarchaea group</taxon>
        <taxon>Halobacteria</taxon>
        <taxon>Halobacteriales</taxon>
        <taxon>Haloferacaceae</taxon>
    </lineage>
</organism>
<dbReference type="Pfam" id="PF01863">
    <property type="entry name" value="YgjP-like"/>
    <property type="match status" value="1"/>
</dbReference>
<dbReference type="InterPro" id="IPR002725">
    <property type="entry name" value="YgjP-like_metallopeptidase"/>
</dbReference>
<reference evidence="4" key="1">
    <citation type="submission" date="2013-11" db="EMBL/GenBank/DDBJ databases">
        <authorList>
            <person name="Hoang H.T."/>
            <person name="Killian M.L."/>
            <person name="Madson D.M."/>
            <person name="Arruda P.H.E."/>
            <person name="Sun D."/>
            <person name="Schwartz K.J."/>
            <person name="Yoon K."/>
        </authorList>
    </citation>
    <scope>NUCLEOTIDE SEQUENCE [LARGE SCALE GENOMIC DNA]</scope>
    <source>
        <strain evidence="4">CDK2</strain>
    </source>
</reference>
<comment type="caution">
    <text evidence="3">The sequence shown here is derived from an EMBL/GenBank/DDBJ whole genome shotgun (WGS) entry which is preliminary data.</text>
</comment>
<gene>
    <name evidence="3" type="ORF">SY89_02646</name>
</gene>
<evidence type="ECO:0000259" key="2">
    <source>
        <dbReference type="Pfam" id="PF01863"/>
    </source>
</evidence>
<evidence type="ECO:0000313" key="3">
    <source>
        <dbReference type="EMBL" id="KPN31889.1"/>
    </source>
</evidence>
<protein>
    <recommendedName>
        <fullName evidence="2">YgjP-like metallopeptidase domain-containing protein</fullName>
    </recommendedName>
</protein>